<dbReference type="Pfam" id="PF08708">
    <property type="entry name" value="PriCT_1"/>
    <property type="match status" value="1"/>
</dbReference>
<keyword evidence="5" id="KW-1185">Reference proteome</keyword>
<evidence type="ECO:0000313" key="3">
    <source>
        <dbReference type="EMBL" id="SDF49120.1"/>
    </source>
</evidence>
<dbReference type="SMART" id="SM00942">
    <property type="entry name" value="PriCT_1"/>
    <property type="match status" value="1"/>
</dbReference>
<sequence length="308" mass="35021">MECLNLFNEKLPTRPYHADDLTNGLRINKKEKAALARHIQPNGPTHKLWLVYDVDRRDAGLHWEAVGAPAPNLIARNPANGHAHLLYGLHTPIRTAIDGKTAPLRYAGAIDNAMRDLLDADIGYSGLICKNPLNPHWIVKQWEQELYTLDGLADYLDLSAYQNKRKPLPDYGLGRNCTLFEKLRTWAYKAIRQGWPVYDQWLNACLDRATGYNSQFSTPLDTAEVKHTAKSVAKWTFRNFNRGTFENYIAKTHTPEIQAIRGKKGGAAKGKDKREQGIILLESGASIQEVMQQLKVSRRTVFYWREQA</sequence>
<dbReference type="InterPro" id="IPR004322">
    <property type="entry name" value="Plasmid_replicase_bac"/>
</dbReference>
<reference evidence="3 4" key="1">
    <citation type="submission" date="2016-10" db="EMBL/GenBank/DDBJ databases">
        <authorList>
            <person name="de Groot N.N."/>
        </authorList>
    </citation>
    <scope>NUCLEOTIDE SEQUENCE [LARGE SCALE GENOMIC DNA]</scope>
    <source>
        <strain evidence="3 4">JCM 10630</strain>
    </source>
</reference>
<evidence type="ECO:0000313" key="5">
    <source>
        <dbReference type="Proteomes" id="UP001278050"/>
    </source>
</evidence>
<dbReference type="RefSeq" id="WP_074681411.1">
    <property type="nucleotide sequence ID" value="NZ_CBCSET010000005.1"/>
</dbReference>
<gene>
    <name evidence="3" type="ORF">SAMN05216575_108125</name>
    <name evidence="2" type="ORF">SIM71_23785</name>
</gene>
<dbReference type="InterPro" id="IPR014820">
    <property type="entry name" value="PriCT_1"/>
</dbReference>
<feature type="domain" description="Primase C-terminal 1" evidence="1">
    <location>
        <begin position="164"/>
        <end position="238"/>
    </location>
</feature>
<reference evidence="2 5" key="2">
    <citation type="submission" date="2023-11" db="EMBL/GenBank/DDBJ databases">
        <title>MicrobeMod: A computational toolkit for identifying prokaryotic methylation and restriction-modification with nanopore sequencing.</title>
        <authorList>
            <person name="Crits-Christoph A."/>
            <person name="Kang S.C."/>
            <person name="Lee H."/>
            <person name="Ostrov N."/>
        </authorList>
    </citation>
    <scope>NUCLEOTIDE SEQUENCE [LARGE SCALE GENOMIC DNA]</scope>
    <source>
        <strain evidence="2 5">ATCC BAA-571</strain>
    </source>
</reference>
<name>A0A1G7LJD4_9GAMM</name>
<dbReference type="Pfam" id="PF03090">
    <property type="entry name" value="Replicase"/>
    <property type="match status" value="1"/>
</dbReference>
<dbReference type="Proteomes" id="UP001278050">
    <property type="component" value="Unassembled WGS sequence"/>
</dbReference>
<dbReference type="AlphaFoldDB" id="A0A1G7LJD4"/>
<dbReference type="EMBL" id="JAWXXP010000001">
    <property type="protein sequence ID" value="MDX5995096.1"/>
    <property type="molecule type" value="Genomic_DNA"/>
</dbReference>
<dbReference type="Proteomes" id="UP000182413">
    <property type="component" value="Unassembled WGS sequence"/>
</dbReference>
<evidence type="ECO:0000259" key="1">
    <source>
        <dbReference type="SMART" id="SM00942"/>
    </source>
</evidence>
<proteinExistence type="predicted"/>
<protein>
    <submittedName>
        <fullName evidence="3">Primase C terminal 1 (PriCT-1)</fullName>
    </submittedName>
    <submittedName>
        <fullName evidence="2">Replication initiation protein</fullName>
    </submittedName>
</protein>
<organism evidence="3 4">
    <name type="scientific">Ectopseudomonas alcaliphila</name>
    <dbReference type="NCBI Taxonomy" id="101564"/>
    <lineage>
        <taxon>Bacteria</taxon>
        <taxon>Pseudomonadati</taxon>
        <taxon>Pseudomonadota</taxon>
        <taxon>Gammaproteobacteria</taxon>
        <taxon>Pseudomonadales</taxon>
        <taxon>Pseudomonadaceae</taxon>
        <taxon>Ectopseudomonas</taxon>
    </lineage>
</organism>
<evidence type="ECO:0000313" key="2">
    <source>
        <dbReference type="EMBL" id="MDX5995096.1"/>
    </source>
</evidence>
<accession>A0A1G7LJD4</accession>
<dbReference type="Gene3D" id="1.10.340.50">
    <property type="match status" value="1"/>
</dbReference>
<evidence type="ECO:0000313" key="4">
    <source>
        <dbReference type="Proteomes" id="UP000182413"/>
    </source>
</evidence>
<dbReference type="OrthoDB" id="5445431at2"/>
<dbReference type="EMBL" id="FNAE01000008">
    <property type="protein sequence ID" value="SDF49120.1"/>
    <property type="molecule type" value="Genomic_DNA"/>
</dbReference>